<keyword evidence="4" id="KW-0539">Nucleus</keyword>
<dbReference type="Pfam" id="PF00172">
    <property type="entry name" value="Zn_clus"/>
    <property type="match status" value="1"/>
</dbReference>
<dbReference type="CDD" id="cd12148">
    <property type="entry name" value="fungal_TF_MHR"/>
    <property type="match status" value="1"/>
</dbReference>
<dbReference type="OrthoDB" id="4456959at2759"/>
<keyword evidence="9" id="KW-1185">Reference proteome</keyword>
<evidence type="ECO:0000256" key="2">
    <source>
        <dbReference type="ARBA" id="ARBA00022723"/>
    </source>
</evidence>
<feature type="domain" description="Zn(2)-C6 fungal-type" evidence="7">
    <location>
        <begin position="21"/>
        <end position="55"/>
    </location>
</feature>
<dbReference type="InterPro" id="IPR007219">
    <property type="entry name" value="XnlR_reg_dom"/>
</dbReference>
<gene>
    <name evidence="8" type="ORF">CYLTODRAFT_422708</name>
</gene>
<dbReference type="GO" id="GO:0006351">
    <property type="term" value="P:DNA-templated transcription"/>
    <property type="evidence" value="ECO:0007669"/>
    <property type="project" value="InterPro"/>
</dbReference>
<dbReference type="SMART" id="SM00906">
    <property type="entry name" value="Fungal_trans"/>
    <property type="match status" value="1"/>
</dbReference>
<evidence type="ECO:0000256" key="5">
    <source>
        <dbReference type="SAM" id="Coils"/>
    </source>
</evidence>
<organism evidence="8 9">
    <name type="scientific">Cylindrobasidium torrendii FP15055 ss-10</name>
    <dbReference type="NCBI Taxonomy" id="1314674"/>
    <lineage>
        <taxon>Eukaryota</taxon>
        <taxon>Fungi</taxon>
        <taxon>Dikarya</taxon>
        <taxon>Basidiomycota</taxon>
        <taxon>Agaricomycotina</taxon>
        <taxon>Agaricomycetes</taxon>
        <taxon>Agaricomycetidae</taxon>
        <taxon>Agaricales</taxon>
        <taxon>Marasmiineae</taxon>
        <taxon>Physalacriaceae</taxon>
        <taxon>Cylindrobasidium</taxon>
    </lineage>
</organism>
<proteinExistence type="predicted"/>
<dbReference type="AlphaFoldDB" id="A0A0D7BAI2"/>
<reference evidence="8 9" key="1">
    <citation type="journal article" date="2015" name="Fungal Genet. Biol.">
        <title>Evolution of novel wood decay mechanisms in Agaricales revealed by the genome sequences of Fistulina hepatica and Cylindrobasidium torrendii.</title>
        <authorList>
            <person name="Floudas D."/>
            <person name="Held B.W."/>
            <person name="Riley R."/>
            <person name="Nagy L.G."/>
            <person name="Koehler G."/>
            <person name="Ransdell A.S."/>
            <person name="Younus H."/>
            <person name="Chow J."/>
            <person name="Chiniquy J."/>
            <person name="Lipzen A."/>
            <person name="Tritt A."/>
            <person name="Sun H."/>
            <person name="Haridas S."/>
            <person name="LaButti K."/>
            <person name="Ohm R.A."/>
            <person name="Kues U."/>
            <person name="Blanchette R.A."/>
            <person name="Grigoriev I.V."/>
            <person name="Minto R.E."/>
            <person name="Hibbett D.S."/>
        </authorList>
    </citation>
    <scope>NUCLEOTIDE SEQUENCE [LARGE SCALE GENOMIC DNA]</scope>
    <source>
        <strain evidence="8 9">FP15055 ss-10</strain>
    </source>
</reference>
<keyword evidence="5" id="KW-0175">Coiled coil</keyword>
<evidence type="ECO:0000256" key="3">
    <source>
        <dbReference type="ARBA" id="ARBA00023125"/>
    </source>
</evidence>
<name>A0A0D7BAI2_9AGAR</name>
<accession>A0A0D7BAI2</accession>
<keyword evidence="2" id="KW-0479">Metal-binding</keyword>
<dbReference type="Gene3D" id="4.10.240.10">
    <property type="entry name" value="Zn(2)-C6 fungal-type DNA-binding domain"/>
    <property type="match status" value="1"/>
</dbReference>
<feature type="region of interest" description="Disordered" evidence="6">
    <location>
        <begin position="95"/>
        <end position="133"/>
    </location>
</feature>
<feature type="compositionally biased region" description="Low complexity" evidence="6">
    <location>
        <begin position="104"/>
        <end position="120"/>
    </location>
</feature>
<dbReference type="Proteomes" id="UP000054007">
    <property type="component" value="Unassembled WGS sequence"/>
</dbReference>
<protein>
    <recommendedName>
        <fullName evidence="7">Zn(2)-C6 fungal-type domain-containing protein</fullName>
    </recommendedName>
</protein>
<dbReference type="GO" id="GO:0003677">
    <property type="term" value="F:DNA binding"/>
    <property type="evidence" value="ECO:0007669"/>
    <property type="project" value="UniProtKB-KW"/>
</dbReference>
<evidence type="ECO:0000256" key="6">
    <source>
        <dbReference type="SAM" id="MobiDB-lite"/>
    </source>
</evidence>
<dbReference type="PROSITE" id="PS00463">
    <property type="entry name" value="ZN2_CY6_FUNGAL_1"/>
    <property type="match status" value="1"/>
</dbReference>
<dbReference type="Pfam" id="PF04082">
    <property type="entry name" value="Fungal_trans"/>
    <property type="match status" value="1"/>
</dbReference>
<evidence type="ECO:0000256" key="1">
    <source>
        <dbReference type="ARBA" id="ARBA00004123"/>
    </source>
</evidence>
<dbReference type="PANTHER" id="PTHR46910:SF3">
    <property type="entry name" value="HALOTOLERANCE PROTEIN 9-RELATED"/>
    <property type="match status" value="1"/>
</dbReference>
<dbReference type="EMBL" id="KN880531">
    <property type="protein sequence ID" value="KIY67220.1"/>
    <property type="molecule type" value="Genomic_DNA"/>
</dbReference>
<keyword evidence="3" id="KW-0238">DNA-binding</keyword>
<dbReference type="PROSITE" id="PS50048">
    <property type="entry name" value="ZN2_CY6_FUNGAL_2"/>
    <property type="match status" value="1"/>
</dbReference>
<dbReference type="GO" id="GO:0000981">
    <property type="term" value="F:DNA-binding transcription factor activity, RNA polymerase II-specific"/>
    <property type="evidence" value="ECO:0007669"/>
    <property type="project" value="InterPro"/>
</dbReference>
<evidence type="ECO:0000313" key="9">
    <source>
        <dbReference type="Proteomes" id="UP000054007"/>
    </source>
</evidence>
<dbReference type="CDD" id="cd00067">
    <property type="entry name" value="GAL4"/>
    <property type="match status" value="1"/>
</dbReference>
<comment type="subcellular location">
    <subcellularLocation>
        <location evidence="1">Nucleus</location>
    </subcellularLocation>
</comment>
<dbReference type="GO" id="GO:0008270">
    <property type="term" value="F:zinc ion binding"/>
    <property type="evidence" value="ECO:0007669"/>
    <property type="project" value="InterPro"/>
</dbReference>
<evidence type="ECO:0000313" key="8">
    <source>
        <dbReference type="EMBL" id="KIY67220.1"/>
    </source>
</evidence>
<evidence type="ECO:0000259" key="7">
    <source>
        <dbReference type="PROSITE" id="PS50048"/>
    </source>
</evidence>
<evidence type="ECO:0000256" key="4">
    <source>
        <dbReference type="ARBA" id="ARBA00023242"/>
    </source>
</evidence>
<dbReference type="PANTHER" id="PTHR46910">
    <property type="entry name" value="TRANSCRIPTION FACTOR PDR1"/>
    <property type="match status" value="1"/>
</dbReference>
<dbReference type="InterPro" id="IPR001138">
    <property type="entry name" value="Zn2Cys6_DnaBD"/>
</dbReference>
<dbReference type="SMART" id="SM00066">
    <property type="entry name" value="GAL4"/>
    <property type="match status" value="1"/>
</dbReference>
<dbReference type="InterPro" id="IPR036864">
    <property type="entry name" value="Zn2-C6_fun-type_DNA-bd_sf"/>
</dbReference>
<dbReference type="STRING" id="1314674.A0A0D7BAI2"/>
<dbReference type="InterPro" id="IPR050987">
    <property type="entry name" value="AtrR-like"/>
</dbReference>
<feature type="coiled-coil region" evidence="5">
    <location>
        <begin position="64"/>
        <end position="91"/>
    </location>
</feature>
<sequence>MSEGSSDREIPAVRRTRLAGSCDYCRKRKIKCDSATKGDSVACSNCEMNGTACLHENRPRPKGNDQLQRRVKELEHALREERKKNQAYVHAAESAHATNIIPNPGSSTSSPEGSHSTASATGQTTDEDPTDDEFHEMVNTFDRFSLSRHGKYFGPSSNVHYLCKLVHHTPQIPVIDPLGHSWPMHPWESGTVLKPPELDFPPDDLLALLVDIYFRRAAIVPILHRASFQRDLDAGLHLVDNSFGFVVLGVCAIASRECDDPRVLLDSEVAAAEARAAEHTDTFDEPSICPGVGAGLSRHSAGWKYFSQIMKLPRALFSSPTIHDVQFCCLYTYYGMGTSAPQANWTMIGAGVRYALELGMNRRQYGDKLTLEDEIEKRAFWAIVFMDRHTALYFGRPAAIRDEDIDVDLPIDCDDEHLEAYFDGGTTPTLTKIAAFIHHLRLLPIQAYVSNTIYGSRKNKRAGGYKGESTVAAIDSMLNAWFGSIPEHLRWDPQKLTDSPEISYLTMVLYILYYDIQITVHRPFLLKTSSPQALPSRAICLNAARSVGRLLETMKRQARMPFFIGDMVAYGAGLVLVTSIRTRRMAGVSISSSDRDILDLWRITWVLHQSLVDFNICGRMVHTLKYLANLPPETALPCDMMREYVAGAPPFTIPPSGYVPAQSAPRMDMTVLEPTHFGLAPMSYGNPAVDTPTRHDLVPPAPTSSNLSTDTQHARETTLGDLGTTVNEWEQPQPVDVDMSIFQEGEMDEWMRNAVDTLPLATEQWMSVLPDFGMGDMFSESLAEYGVPFVPMD</sequence>
<dbReference type="GO" id="GO:0005634">
    <property type="term" value="C:nucleus"/>
    <property type="evidence" value="ECO:0007669"/>
    <property type="project" value="UniProtKB-SubCell"/>
</dbReference>
<dbReference type="SUPFAM" id="SSF57701">
    <property type="entry name" value="Zn2/Cys6 DNA-binding domain"/>
    <property type="match status" value="1"/>
</dbReference>